<dbReference type="PROSITE" id="PS00501">
    <property type="entry name" value="SPASE_I_1"/>
    <property type="match status" value="1"/>
</dbReference>
<dbReference type="GO" id="GO:0006465">
    <property type="term" value="P:signal peptide processing"/>
    <property type="evidence" value="ECO:0007669"/>
    <property type="project" value="InterPro"/>
</dbReference>
<dbReference type="EMBL" id="JN712910">
    <property type="protein sequence ID" value="AEZ50479.1"/>
    <property type="molecule type" value="Genomic_DNA"/>
</dbReference>
<feature type="domain" description="Peptidase S26" evidence="4">
    <location>
        <begin position="93"/>
        <end position="123"/>
    </location>
</feature>
<dbReference type="GeneID" id="14011551"/>
<organism evidence="5 6">
    <name type="scientific">Bacillus phage BCD7</name>
    <dbReference type="NCBI Taxonomy" id="1136534"/>
    <lineage>
        <taxon>Viruses</taxon>
        <taxon>Duplodnaviria</taxon>
        <taxon>Heunggongvirae</taxon>
        <taxon>Uroviricota</taxon>
        <taxon>Caudoviricetes</taxon>
        <taxon>Becedseptimavirus</taxon>
        <taxon>Becedseptimavirus BCD7</taxon>
    </lineage>
</organism>
<evidence type="ECO:0000256" key="3">
    <source>
        <dbReference type="SAM" id="Phobius"/>
    </source>
</evidence>
<evidence type="ECO:0000313" key="6">
    <source>
        <dbReference type="Proteomes" id="UP000006298"/>
    </source>
</evidence>
<dbReference type="RefSeq" id="YP_007005883.1">
    <property type="nucleotide sequence ID" value="NC_019515.1"/>
</dbReference>
<keyword evidence="2" id="KW-0378">Hydrolase</keyword>
<evidence type="ECO:0000259" key="4">
    <source>
        <dbReference type="Pfam" id="PF10502"/>
    </source>
</evidence>
<dbReference type="GO" id="GO:0004252">
    <property type="term" value="F:serine-type endopeptidase activity"/>
    <property type="evidence" value="ECO:0007669"/>
    <property type="project" value="InterPro"/>
</dbReference>
<reference evidence="5 6" key="1">
    <citation type="submission" date="2011-09" db="EMBL/GenBank/DDBJ databases">
        <title>Complete Genome Sequence of Bacillus cereus Bacteriophage BCD7.</title>
        <authorList>
            <person name="Lee J.-H."/>
            <person name="Shin H."/>
            <person name="Son B."/>
            <person name="Ryu S."/>
        </authorList>
    </citation>
    <scope>NUCLEOTIDE SEQUENCE [LARGE SCALE GENOMIC DNA]</scope>
</reference>
<dbReference type="KEGG" id="vg:14011551"/>
<feature type="transmembrane region" description="Helical" evidence="3">
    <location>
        <begin position="6"/>
        <end position="27"/>
    </location>
</feature>
<gene>
    <name evidence="5" type="ORF">BCD7_0032</name>
</gene>
<dbReference type="CDD" id="cd06530">
    <property type="entry name" value="S26_SPase_I"/>
    <property type="match status" value="1"/>
</dbReference>
<keyword evidence="6" id="KW-1185">Reference proteome</keyword>
<sequence length="138" mass="16050">MLPFIVSMVILIVVLLFLVAFFMRYTIVRVNGESMMPTLKHGRFMILDRKFNFREILIASEFVDEIFVVLPPTVGRPNIKRLISCADTHHDTYLWFEGDNKDNSLDSREYGFLVAENVLGRVVPFKEAFFNTVGRKRT</sequence>
<dbReference type="Proteomes" id="UP000006298">
    <property type="component" value="Segment"/>
</dbReference>
<dbReference type="Gene3D" id="2.10.109.10">
    <property type="entry name" value="Umud Fragment, subunit A"/>
    <property type="match status" value="1"/>
</dbReference>
<proteinExistence type="predicted"/>
<evidence type="ECO:0000256" key="1">
    <source>
        <dbReference type="ARBA" id="ARBA00022670"/>
    </source>
</evidence>
<keyword evidence="1" id="KW-0645">Protease</keyword>
<dbReference type="SUPFAM" id="SSF51306">
    <property type="entry name" value="LexA/Signal peptidase"/>
    <property type="match status" value="1"/>
</dbReference>
<feature type="domain" description="Peptidase S26" evidence="4">
    <location>
        <begin position="5"/>
        <end position="84"/>
    </location>
</feature>
<name>J9PV64_9CAUD</name>
<dbReference type="InterPro" id="IPR019756">
    <property type="entry name" value="Pept_S26A_signal_pept_1_Ser-AS"/>
</dbReference>
<accession>J9PV64</accession>
<evidence type="ECO:0000313" key="5">
    <source>
        <dbReference type="EMBL" id="AEZ50479.1"/>
    </source>
</evidence>
<protein>
    <submittedName>
        <fullName evidence="5">Putative signal peptidase I</fullName>
    </submittedName>
</protein>
<evidence type="ECO:0000256" key="2">
    <source>
        <dbReference type="ARBA" id="ARBA00022801"/>
    </source>
</evidence>
<dbReference type="Pfam" id="PF10502">
    <property type="entry name" value="Peptidase_S26"/>
    <property type="match status" value="2"/>
</dbReference>
<keyword evidence="3" id="KW-0812">Transmembrane</keyword>
<dbReference type="InterPro" id="IPR036286">
    <property type="entry name" value="LexA/Signal_pep-like_sf"/>
</dbReference>
<dbReference type="InterPro" id="IPR019533">
    <property type="entry name" value="Peptidase_S26"/>
</dbReference>
<keyword evidence="3" id="KW-1133">Transmembrane helix</keyword>
<keyword evidence="3" id="KW-0472">Membrane</keyword>
<dbReference type="GO" id="GO:0016020">
    <property type="term" value="C:membrane"/>
    <property type="evidence" value="ECO:0007669"/>
    <property type="project" value="InterPro"/>
</dbReference>